<feature type="region of interest" description="Disordered" evidence="1">
    <location>
        <begin position="255"/>
        <end position="315"/>
    </location>
</feature>
<feature type="region of interest" description="Disordered" evidence="1">
    <location>
        <begin position="375"/>
        <end position="400"/>
    </location>
</feature>
<sequence>MGNRGSRRSSDGATKKYDPSVAYHETICEDPIPTSTHSSRLLQVTLIFFAVLLSLSVAGLSVGGSPPSVPNGESCAMFPATPSHTFELQPHTGLSWHWTFTSTTDPTSYLSLACPAATRRTELYVGGVFAGQYDSDSDDVATLSDCHRTPRFAWINGSFLADARNHSRRIATLQTSQGSVRILDAFSESVVAILGQSSTSSSWTITVATWTHEAGDPNTLALIATALSFEARGVGRLVAMESPTMLDLRVEEASEVVFGSPQPPSQIRSPGALGRATSHRNSGSAKMSPMPTRRSSTFRGPSPSSSPPKTPAHNVLDEKSLKMREVLQDYGPYTPRKEYSCRSLPVPRDQDFVLRHNAQNIHDFKKEYSKRYGTLNRRPPKFLDGYPTSGRLSPTATREPLWEETSDKVWMLSDHGHETLVMNNLSPMPRATITLPALPHNHQSSTSPFHEKAAVGRRVDLSKDTSFASLVRQELYSPRPAPAHSTAKARNPKYALEELKLQLTRRPSTSDGLTLSQSKASFSAPQSTRPFSSDDRDGACRWPLQSPSPPTSSSIKSPSHRQHPPDTTHVTSHALMEIEPSIVNFHVVHVHHTYHFPVKVHNFGTKTERFRVRNLTIKSGGDDCHKAEAHYDKEKAKLAPGLVATVTLVVTFASAGTIQGVLEIETPSGKGGVAIIGAVEHPILH</sequence>
<feature type="compositionally biased region" description="Low complexity" evidence="1">
    <location>
        <begin position="291"/>
        <end position="303"/>
    </location>
</feature>
<protein>
    <submittedName>
        <fullName evidence="4">Aste57867_10930 protein</fullName>
    </submittedName>
</protein>
<dbReference type="OrthoDB" id="74570at2759"/>
<accession>A0A485KS59</accession>
<feature type="region of interest" description="Disordered" evidence="1">
    <location>
        <begin position="503"/>
        <end position="569"/>
    </location>
</feature>
<evidence type="ECO:0000313" key="5">
    <source>
        <dbReference type="Proteomes" id="UP000332933"/>
    </source>
</evidence>
<evidence type="ECO:0000256" key="2">
    <source>
        <dbReference type="SAM" id="Phobius"/>
    </source>
</evidence>
<evidence type="ECO:0000313" key="4">
    <source>
        <dbReference type="EMBL" id="VFT87798.1"/>
    </source>
</evidence>
<gene>
    <name evidence="4" type="primary">Aste57867_10930</name>
    <name evidence="3" type="ORF">As57867_010890</name>
    <name evidence="4" type="ORF">ASTE57867_10930</name>
</gene>
<name>A0A485KS59_9STRA</name>
<proteinExistence type="predicted"/>
<evidence type="ECO:0000256" key="1">
    <source>
        <dbReference type="SAM" id="MobiDB-lite"/>
    </source>
</evidence>
<dbReference type="EMBL" id="VJMH01005239">
    <property type="protein sequence ID" value="KAF0698445.1"/>
    <property type="molecule type" value="Genomic_DNA"/>
</dbReference>
<dbReference type="Proteomes" id="UP000332933">
    <property type="component" value="Unassembled WGS sequence"/>
</dbReference>
<dbReference type="EMBL" id="CAADRA010005260">
    <property type="protein sequence ID" value="VFT87798.1"/>
    <property type="molecule type" value="Genomic_DNA"/>
</dbReference>
<reference evidence="4 5" key="1">
    <citation type="submission" date="2019-03" db="EMBL/GenBank/DDBJ databases">
        <authorList>
            <person name="Gaulin E."/>
            <person name="Dumas B."/>
        </authorList>
    </citation>
    <scope>NUCLEOTIDE SEQUENCE [LARGE SCALE GENOMIC DNA]</scope>
    <source>
        <strain evidence="4">CBS 568.67</strain>
    </source>
</reference>
<reference evidence="3" key="2">
    <citation type="submission" date="2019-06" db="EMBL/GenBank/DDBJ databases">
        <title>Genomics analysis of Aphanomyces spp. identifies a new class of oomycete effector associated with host adaptation.</title>
        <authorList>
            <person name="Gaulin E."/>
        </authorList>
    </citation>
    <scope>NUCLEOTIDE SEQUENCE</scope>
    <source>
        <strain evidence="3">CBS 578.67</strain>
    </source>
</reference>
<keyword evidence="2" id="KW-1133">Transmembrane helix</keyword>
<evidence type="ECO:0000313" key="3">
    <source>
        <dbReference type="EMBL" id="KAF0698445.1"/>
    </source>
</evidence>
<dbReference type="AlphaFoldDB" id="A0A485KS59"/>
<feature type="transmembrane region" description="Helical" evidence="2">
    <location>
        <begin position="41"/>
        <end position="62"/>
    </location>
</feature>
<keyword evidence="5" id="KW-1185">Reference proteome</keyword>
<feature type="compositionally biased region" description="Polar residues" evidence="1">
    <location>
        <begin position="505"/>
        <end position="531"/>
    </location>
</feature>
<keyword evidence="2" id="KW-0472">Membrane</keyword>
<organism evidence="4 5">
    <name type="scientific">Aphanomyces stellatus</name>
    <dbReference type="NCBI Taxonomy" id="120398"/>
    <lineage>
        <taxon>Eukaryota</taxon>
        <taxon>Sar</taxon>
        <taxon>Stramenopiles</taxon>
        <taxon>Oomycota</taxon>
        <taxon>Saprolegniomycetes</taxon>
        <taxon>Saprolegniales</taxon>
        <taxon>Verrucalvaceae</taxon>
        <taxon>Aphanomyces</taxon>
    </lineage>
</organism>
<keyword evidence="2" id="KW-0812">Transmembrane</keyword>